<comment type="caution">
    <text evidence="2">The sequence shown here is derived from an EMBL/GenBank/DDBJ whole genome shotgun (WGS) entry which is preliminary data.</text>
</comment>
<protein>
    <submittedName>
        <fullName evidence="2">Extradiol ring-cleavage dioxygenase class III protein subunit B</fullName>
    </submittedName>
</protein>
<gene>
    <name evidence="2" type="ORF">UV02_C0039G0003</name>
</gene>
<dbReference type="GO" id="GO:0008198">
    <property type="term" value="F:ferrous iron binding"/>
    <property type="evidence" value="ECO:0007669"/>
    <property type="project" value="InterPro"/>
</dbReference>
<organism evidence="2 3">
    <name type="scientific">Candidatus Kuenenbacteria bacterium GW2011_GWA2_42_15</name>
    <dbReference type="NCBI Taxonomy" id="1618677"/>
    <lineage>
        <taxon>Bacteria</taxon>
        <taxon>Candidatus Kueneniibacteriota</taxon>
    </lineage>
</organism>
<evidence type="ECO:0000313" key="3">
    <source>
        <dbReference type="Proteomes" id="UP000034516"/>
    </source>
</evidence>
<dbReference type="Proteomes" id="UP000034516">
    <property type="component" value="Unassembled WGS sequence"/>
</dbReference>
<sequence>MLTFASICPHPPLIIPAIGQNNLTQLQTTVNSLQKLNEKLLSDKPDTIVVISPHYHKPSEHFIMNIAPRYLGSLKNFGDLATGLEFAVNIELAEAVNSLNNGRKKTFPLQIINEEGVDYGLTIPLFYLTQKLIGVKLLALHPPISFNLQEIFSFGQLLKKACQKTTQKIALVASGDLSHTISPDSPIGGTSPRTKEFDHALIKFLKHKKINEIMAIEKNLSEEAKECGLKPIMLLLGALYRVPYVPQVLSYEHPFGIGYLTMEMKLKI</sequence>
<evidence type="ECO:0000313" key="2">
    <source>
        <dbReference type="EMBL" id="KKS40588.1"/>
    </source>
</evidence>
<dbReference type="CDD" id="cd07951">
    <property type="entry name" value="ED_3B_N_AMMECR1"/>
    <property type="match status" value="1"/>
</dbReference>
<dbReference type="Gene3D" id="3.40.830.10">
    <property type="entry name" value="LigB-like"/>
    <property type="match status" value="1"/>
</dbReference>
<dbReference type="Pfam" id="PF02900">
    <property type="entry name" value="LigB"/>
    <property type="match status" value="1"/>
</dbReference>
<dbReference type="EMBL" id="LCCW01000039">
    <property type="protein sequence ID" value="KKS40588.1"/>
    <property type="molecule type" value="Genomic_DNA"/>
</dbReference>
<keyword evidence="2" id="KW-0560">Oxidoreductase</keyword>
<proteinExistence type="predicted"/>
<dbReference type="AlphaFoldDB" id="A0A0G1BT30"/>
<feature type="domain" description="Extradiol ring-cleavage dioxygenase class III enzyme subunit B" evidence="1">
    <location>
        <begin position="7"/>
        <end position="259"/>
    </location>
</feature>
<dbReference type="SUPFAM" id="SSF53213">
    <property type="entry name" value="LigB-like"/>
    <property type="match status" value="1"/>
</dbReference>
<keyword evidence="2" id="KW-0223">Dioxygenase</keyword>
<dbReference type="InterPro" id="IPR004183">
    <property type="entry name" value="Xdiol_dOase_suB"/>
</dbReference>
<reference evidence="2 3" key="1">
    <citation type="journal article" date="2015" name="Nature">
        <title>rRNA introns, odd ribosomes, and small enigmatic genomes across a large radiation of phyla.</title>
        <authorList>
            <person name="Brown C.T."/>
            <person name="Hug L.A."/>
            <person name="Thomas B.C."/>
            <person name="Sharon I."/>
            <person name="Castelle C.J."/>
            <person name="Singh A."/>
            <person name="Wilkins M.J."/>
            <person name="Williams K.H."/>
            <person name="Banfield J.F."/>
        </authorList>
    </citation>
    <scope>NUCLEOTIDE SEQUENCE [LARGE SCALE GENOMIC DNA]</scope>
</reference>
<evidence type="ECO:0000259" key="1">
    <source>
        <dbReference type="Pfam" id="PF02900"/>
    </source>
</evidence>
<accession>A0A0G1BT30</accession>
<dbReference type="GO" id="GO:0016702">
    <property type="term" value="F:oxidoreductase activity, acting on single donors with incorporation of molecular oxygen, incorporation of two atoms of oxygen"/>
    <property type="evidence" value="ECO:0007669"/>
    <property type="project" value="UniProtKB-ARBA"/>
</dbReference>
<name>A0A0G1BT30_9BACT</name>